<dbReference type="Gene3D" id="1.20.1250.20">
    <property type="entry name" value="MFS general substrate transporter like domains"/>
    <property type="match status" value="1"/>
</dbReference>
<keyword evidence="4 6" id="KW-0472">Membrane</keyword>
<dbReference type="GO" id="GO:0022857">
    <property type="term" value="F:transmembrane transporter activity"/>
    <property type="evidence" value="ECO:0007669"/>
    <property type="project" value="InterPro"/>
</dbReference>
<dbReference type="AlphaFoldDB" id="A0A2P7ZKA8"/>
<evidence type="ECO:0000256" key="3">
    <source>
        <dbReference type="ARBA" id="ARBA00022989"/>
    </source>
</evidence>
<sequence length="613" mass="67170">MSSQPGSPGTPVWTRASWAAPPPESSDNNTAVEATPVTESIRPVEAPASTTSDKGATTGLTPATPDTVEDEKKISISQEKEFDLEQSSLPSDDKDSFKSDVNGDVVLIDSDGNVRRLPIPTNDPNDPLNFPRWKKFVILGCCCWFSIFSLVLVGGLGPILTTFLMVYESEGKGYQEVGQLSNYPSLAMACGAFVILPAAIIYGRRPTFLACCIFLLASSFGAAVSPDFNTHLACRILQGLATGATESVLPLIVTDIAFLDERGLYYGIYWGSQALVNTAFLIGNSYLVEGLGWRWFYWLLGILTSAGLVIGFFALTETKYVRVPVQVGNQVVHTDEWGVTKIMSEEEARQTFGQIYESADGDVIPEKKSYISELKPWSKPSPQPLKIFVDANIKMLQCFSSPAIIFAILLAAIGLGIGIAMALTYSVVLTELYQWSYASVGLINIGVFPGSIIATIYTGWFGDKLNLWLARRRGGVHYPEDTLVQLVPVFFIGLVGVVIYGVTANQPQKYNWWGIVMGWTFYQTANTVILINTTQFAAEAYPKNPGPALTIVIGVKNIVSFGASYGIIPMVVSFNYLTAYMILLAFYIVIFLLGIPVYLYNPRWRSFIAKKNN</sequence>
<feature type="transmembrane region" description="Helical" evidence="6">
    <location>
        <begin position="546"/>
        <end position="568"/>
    </location>
</feature>
<gene>
    <name evidence="8" type="ORF">B9Z65_61</name>
</gene>
<feature type="transmembrane region" description="Helical" evidence="6">
    <location>
        <begin position="264"/>
        <end position="283"/>
    </location>
</feature>
<feature type="region of interest" description="Disordered" evidence="5">
    <location>
        <begin position="1"/>
        <end position="96"/>
    </location>
</feature>
<dbReference type="SUPFAM" id="SSF103473">
    <property type="entry name" value="MFS general substrate transporter"/>
    <property type="match status" value="1"/>
</dbReference>
<evidence type="ECO:0000256" key="2">
    <source>
        <dbReference type="ARBA" id="ARBA00022692"/>
    </source>
</evidence>
<feature type="transmembrane region" description="Helical" evidence="6">
    <location>
        <begin position="136"/>
        <end position="160"/>
    </location>
</feature>
<feature type="transmembrane region" description="Helical" evidence="6">
    <location>
        <begin position="180"/>
        <end position="200"/>
    </location>
</feature>
<dbReference type="InterPro" id="IPR020846">
    <property type="entry name" value="MFS_dom"/>
</dbReference>
<evidence type="ECO:0000313" key="8">
    <source>
        <dbReference type="EMBL" id="PSK48650.1"/>
    </source>
</evidence>
<dbReference type="PROSITE" id="PS50850">
    <property type="entry name" value="MFS"/>
    <property type="match status" value="1"/>
</dbReference>
<name>A0A2P7ZKA8_9PEZI</name>
<dbReference type="STRING" id="40998.A0A2P7ZKA8"/>
<evidence type="ECO:0000256" key="4">
    <source>
        <dbReference type="ARBA" id="ARBA00023136"/>
    </source>
</evidence>
<accession>A0A2P7ZKA8</accession>
<dbReference type="InterPro" id="IPR011701">
    <property type="entry name" value="MFS"/>
</dbReference>
<evidence type="ECO:0000256" key="5">
    <source>
        <dbReference type="SAM" id="MobiDB-lite"/>
    </source>
</evidence>
<feature type="transmembrane region" description="Helical" evidence="6">
    <location>
        <begin position="580"/>
        <end position="601"/>
    </location>
</feature>
<keyword evidence="3 6" id="KW-1133">Transmembrane helix</keyword>
<feature type="compositionally biased region" description="Polar residues" evidence="5">
    <location>
        <begin position="48"/>
        <end position="61"/>
    </location>
</feature>
<feature type="transmembrane region" description="Helical" evidence="6">
    <location>
        <begin position="403"/>
        <end position="425"/>
    </location>
</feature>
<dbReference type="PANTHER" id="PTHR23502:SF164">
    <property type="entry name" value="MAJOR FACILITATOR SUPERFAMILY (MFS) PROFILE DOMAIN-CONTAINING PROTEIN"/>
    <property type="match status" value="1"/>
</dbReference>
<proteinExistence type="predicted"/>
<dbReference type="GO" id="GO:0005886">
    <property type="term" value="C:plasma membrane"/>
    <property type="evidence" value="ECO:0007669"/>
    <property type="project" value="TreeGrafter"/>
</dbReference>
<feature type="domain" description="Major facilitator superfamily (MFS) profile" evidence="7">
    <location>
        <begin position="135"/>
        <end position="605"/>
    </location>
</feature>
<feature type="transmembrane region" description="Helical" evidence="6">
    <location>
        <begin position="207"/>
        <end position="224"/>
    </location>
</feature>
<feature type="transmembrane region" description="Helical" evidence="6">
    <location>
        <begin position="510"/>
        <end position="534"/>
    </location>
</feature>
<comment type="subcellular location">
    <subcellularLocation>
        <location evidence="1">Membrane</location>
        <topology evidence="1">Multi-pass membrane protein</topology>
    </subcellularLocation>
</comment>
<evidence type="ECO:0000256" key="6">
    <source>
        <dbReference type="SAM" id="Phobius"/>
    </source>
</evidence>
<feature type="compositionally biased region" description="Basic and acidic residues" evidence="5">
    <location>
        <begin position="70"/>
        <end position="83"/>
    </location>
</feature>
<feature type="transmembrane region" description="Helical" evidence="6">
    <location>
        <begin position="437"/>
        <end position="462"/>
    </location>
</feature>
<dbReference type="Proteomes" id="UP000243723">
    <property type="component" value="Unassembled WGS sequence"/>
</dbReference>
<organism evidence="8 9">
    <name type="scientific">Elsinoe australis</name>
    <dbReference type="NCBI Taxonomy" id="40998"/>
    <lineage>
        <taxon>Eukaryota</taxon>
        <taxon>Fungi</taxon>
        <taxon>Dikarya</taxon>
        <taxon>Ascomycota</taxon>
        <taxon>Pezizomycotina</taxon>
        <taxon>Dothideomycetes</taxon>
        <taxon>Dothideomycetidae</taxon>
        <taxon>Myriangiales</taxon>
        <taxon>Elsinoaceae</taxon>
        <taxon>Elsinoe</taxon>
    </lineage>
</organism>
<protein>
    <recommendedName>
        <fullName evidence="7">Major facilitator superfamily (MFS) profile domain-containing protein</fullName>
    </recommendedName>
</protein>
<keyword evidence="9" id="KW-1185">Reference proteome</keyword>
<dbReference type="InterPro" id="IPR036259">
    <property type="entry name" value="MFS_trans_sf"/>
</dbReference>
<keyword evidence="2 6" id="KW-0812">Transmembrane</keyword>
<feature type="transmembrane region" description="Helical" evidence="6">
    <location>
        <begin position="483"/>
        <end position="504"/>
    </location>
</feature>
<dbReference type="OrthoDB" id="268400at2759"/>
<feature type="transmembrane region" description="Helical" evidence="6">
    <location>
        <begin position="295"/>
        <end position="315"/>
    </location>
</feature>
<comment type="caution">
    <text evidence="8">The sequence shown here is derived from an EMBL/GenBank/DDBJ whole genome shotgun (WGS) entry which is preliminary data.</text>
</comment>
<dbReference type="PANTHER" id="PTHR23502">
    <property type="entry name" value="MAJOR FACILITATOR SUPERFAMILY"/>
    <property type="match status" value="1"/>
</dbReference>
<evidence type="ECO:0000313" key="9">
    <source>
        <dbReference type="Proteomes" id="UP000243723"/>
    </source>
</evidence>
<reference evidence="8 9" key="1">
    <citation type="submission" date="2017-05" db="EMBL/GenBank/DDBJ databases">
        <title>Draft genome sequence of Elsinoe australis.</title>
        <authorList>
            <person name="Cheng Q."/>
        </authorList>
    </citation>
    <scope>NUCLEOTIDE SEQUENCE [LARGE SCALE GENOMIC DNA]</scope>
    <source>
        <strain evidence="8 9">NL1</strain>
    </source>
</reference>
<dbReference type="Pfam" id="PF07690">
    <property type="entry name" value="MFS_1"/>
    <property type="match status" value="1"/>
</dbReference>
<dbReference type="EMBL" id="NHZQ01000174">
    <property type="protein sequence ID" value="PSK48650.1"/>
    <property type="molecule type" value="Genomic_DNA"/>
</dbReference>
<feature type="transmembrane region" description="Helical" evidence="6">
    <location>
        <begin position="236"/>
        <end position="257"/>
    </location>
</feature>
<evidence type="ECO:0000259" key="7">
    <source>
        <dbReference type="PROSITE" id="PS50850"/>
    </source>
</evidence>
<evidence type="ECO:0000256" key="1">
    <source>
        <dbReference type="ARBA" id="ARBA00004141"/>
    </source>
</evidence>